<gene>
    <name evidence="2" type="ORF">NCTC13076_00361</name>
</gene>
<dbReference type="AlphaFoldDB" id="A0A2X1XUW6"/>
<evidence type="ECO:0000256" key="1">
    <source>
        <dbReference type="SAM" id="MobiDB-lite"/>
    </source>
</evidence>
<evidence type="ECO:0000313" key="2">
    <source>
        <dbReference type="EMBL" id="SPY46393.1"/>
    </source>
</evidence>
<dbReference type="EMBL" id="UATM01000032">
    <property type="protein sequence ID" value="SPY46393.1"/>
    <property type="molecule type" value="Genomic_DNA"/>
</dbReference>
<evidence type="ECO:0000313" key="3">
    <source>
        <dbReference type="Proteomes" id="UP000250070"/>
    </source>
</evidence>
<accession>A0A2X1XUW6</accession>
<proteinExistence type="predicted"/>
<feature type="region of interest" description="Disordered" evidence="1">
    <location>
        <begin position="1"/>
        <end position="29"/>
    </location>
</feature>
<dbReference type="Proteomes" id="UP000250070">
    <property type="component" value="Unassembled WGS sequence"/>
</dbReference>
<sequence length="29" mass="3652">MKKKGKVNREMYQRPNLYQKRKKKAMKIQ</sequence>
<name>A0A2X1XUW6_9FIRM</name>
<organism evidence="2 3">
    <name type="scientific">Peptoniphilus harei</name>
    <dbReference type="NCBI Taxonomy" id="54005"/>
    <lineage>
        <taxon>Bacteria</taxon>
        <taxon>Bacillati</taxon>
        <taxon>Bacillota</taxon>
        <taxon>Tissierellia</taxon>
        <taxon>Tissierellales</taxon>
        <taxon>Peptoniphilaceae</taxon>
        <taxon>Peptoniphilus</taxon>
    </lineage>
</organism>
<reference evidence="2 3" key="1">
    <citation type="submission" date="2018-06" db="EMBL/GenBank/DDBJ databases">
        <authorList>
            <consortium name="Pathogen Informatics"/>
            <person name="Doyle S."/>
        </authorList>
    </citation>
    <scope>NUCLEOTIDE SEQUENCE [LARGE SCALE GENOMIC DNA]</scope>
    <source>
        <strain evidence="2 3">NCTC13076</strain>
    </source>
</reference>
<protein>
    <submittedName>
        <fullName evidence="2">Uncharacterized protein</fullName>
    </submittedName>
</protein>
<feature type="compositionally biased region" description="Basic residues" evidence="1">
    <location>
        <begin position="19"/>
        <end position="29"/>
    </location>
</feature>